<dbReference type="Gramene" id="KJB52817">
    <property type="protein sequence ID" value="KJB52817"/>
    <property type="gene ID" value="B456_008G279000"/>
</dbReference>
<evidence type="ECO:0000313" key="3">
    <source>
        <dbReference type="EMBL" id="MBA0593675.1"/>
    </source>
</evidence>
<evidence type="ECO:0000256" key="1">
    <source>
        <dbReference type="SAM" id="MobiDB-lite"/>
    </source>
</evidence>
<protein>
    <submittedName>
        <fullName evidence="2">Uncharacterized protein</fullName>
    </submittedName>
</protein>
<organism evidence="2 4">
    <name type="scientific">Gossypium raimondii</name>
    <name type="common">Peruvian cotton</name>
    <name type="synonym">Gossypium klotzschianum subsp. raimondii</name>
    <dbReference type="NCBI Taxonomy" id="29730"/>
    <lineage>
        <taxon>Eukaryota</taxon>
        <taxon>Viridiplantae</taxon>
        <taxon>Streptophyta</taxon>
        <taxon>Embryophyta</taxon>
        <taxon>Tracheophyta</taxon>
        <taxon>Spermatophyta</taxon>
        <taxon>Magnoliopsida</taxon>
        <taxon>eudicotyledons</taxon>
        <taxon>Gunneridae</taxon>
        <taxon>Pentapetalae</taxon>
        <taxon>rosids</taxon>
        <taxon>malvids</taxon>
        <taxon>Malvales</taxon>
        <taxon>Malvaceae</taxon>
        <taxon>Malvoideae</taxon>
        <taxon>Gossypium</taxon>
    </lineage>
</organism>
<gene>
    <name evidence="2" type="ORF">B456_008G279000</name>
    <name evidence="3" type="ORF">Gorai_010610</name>
</gene>
<feature type="region of interest" description="Disordered" evidence="1">
    <location>
        <begin position="51"/>
        <end position="107"/>
    </location>
</feature>
<reference evidence="2 4" key="1">
    <citation type="journal article" date="2012" name="Nature">
        <title>Repeated polyploidization of Gossypium genomes and the evolution of spinnable cotton fibres.</title>
        <authorList>
            <person name="Paterson A.H."/>
            <person name="Wendel J.F."/>
            <person name="Gundlach H."/>
            <person name="Guo H."/>
            <person name="Jenkins J."/>
            <person name="Jin D."/>
            <person name="Llewellyn D."/>
            <person name="Showmaker K.C."/>
            <person name="Shu S."/>
            <person name="Udall J."/>
            <person name="Yoo M.J."/>
            <person name="Byers R."/>
            <person name="Chen W."/>
            <person name="Doron-Faigenboim A."/>
            <person name="Duke M.V."/>
            <person name="Gong L."/>
            <person name="Grimwood J."/>
            <person name="Grover C."/>
            <person name="Grupp K."/>
            <person name="Hu G."/>
            <person name="Lee T.H."/>
            <person name="Li J."/>
            <person name="Lin L."/>
            <person name="Liu T."/>
            <person name="Marler B.S."/>
            <person name="Page J.T."/>
            <person name="Roberts A.W."/>
            <person name="Romanel E."/>
            <person name="Sanders W.S."/>
            <person name="Szadkowski E."/>
            <person name="Tan X."/>
            <person name="Tang H."/>
            <person name="Xu C."/>
            <person name="Wang J."/>
            <person name="Wang Z."/>
            <person name="Zhang D."/>
            <person name="Zhang L."/>
            <person name="Ashrafi H."/>
            <person name="Bedon F."/>
            <person name="Bowers J.E."/>
            <person name="Brubaker C.L."/>
            <person name="Chee P.W."/>
            <person name="Das S."/>
            <person name="Gingle A.R."/>
            <person name="Haigler C.H."/>
            <person name="Harker D."/>
            <person name="Hoffmann L.V."/>
            <person name="Hovav R."/>
            <person name="Jones D.C."/>
            <person name="Lemke C."/>
            <person name="Mansoor S."/>
            <person name="ur Rahman M."/>
            <person name="Rainville L.N."/>
            <person name="Rambani A."/>
            <person name="Reddy U.K."/>
            <person name="Rong J.K."/>
            <person name="Saranga Y."/>
            <person name="Scheffler B.E."/>
            <person name="Scheffler J.A."/>
            <person name="Stelly D.M."/>
            <person name="Triplett B.A."/>
            <person name="Van Deynze A."/>
            <person name="Vaslin M.F."/>
            <person name="Waghmare V.N."/>
            <person name="Walford S.A."/>
            <person name="Wright R.J."/>
            <person name="Zaki E.A."/>
            <person name="Zhang T."/>
            <person name="Dennis E.S."/>
            <person name="Mayer K.F."/>
            <person name="Peterson D.G."/>
            <person name="Rokhsar D.S."/>
            <person name="Wang X."/>
            <person name="Schmutz J."/>
        </authorList>
    </citation>
    <scope>NUCLEOTIDE SEQUENCE [LARGE SCALE GENOMIC DNA]</scope>
</reference>
<proteinExistence type="predicted"/>
<sequence length="137" mass="15891">MNSHVLPGNNQNESWTDEKHVRFLNSMEAWFVRTMLENNDLYHLRLDRHLPDSSESTLDCKRHNVQSRRKHASSDSIITTRSKMKVKTDKRSKRPSSSSQPQRYDSSEDQVGHLILIVWTQKAGKVPIFATQCLNSL</sequence>
<dbReference type="EMBL" id="JABEZZ010000008">
    <property type="protein sequence ID" value="MBA0593675.1"/>
    <property type="molecule type" value="Genomic_DNA"/>
</dbReference>
<accession>A0A0D2Q365</accession>
<evidence type="ECO:0000313" key="5">
    <source>
        <dbReference type="Proteomes" id="UP000593578"/>
    </source>
</evidence>
<reference evidence="3" key="3">
    <citation type="submission" date="2020-04" db="EMBL/GenBank/DDBJ databases">
        <authorList>
            <person name="Grover C.E."/>
            <person name="Arick M.A. II"/>
            <person name="Thrash A."/>
            <person name="Conover J.L."/>
            <person name="Sanders W.S."/>
            <person name="Peterson D.G."/>
            <person name="Scheffler J.A."/>
            <person name="Scheffler B.E."/>
            <person name="Wendel J.F."/>
        </authorList>
    </citation>
    <scope>NUCLEOTIDE SEQUENCE</scope>
    <source>
        <strain evidence="3">8</strain>
        <tissue evidence="3">Leaf</tissue>
    </source>
</reference>
<evidence type="ECO:0000313" key="2">
    <source>
        <dbReference type="EMBL" id="KJB52817.1"/>
    </source>
</evidence>
<dbReference type="Proteomes" id="UP000593578">
    <property type="component" value="Unassembled WGS sequence"/>
</dbReference>
<evidence type="ECO:0000313" key="4">
    <source>
        <dbReference type="Proteomes" id="UP000032304"/>
    </source>
</evidence>
<dbReference type="AlphaFoldDB" id="A0A0D2Q365"/>
<feature type="compositionally biased region" description="Basic residues" evidence="1">
    <location>
        <begin position="82"/>
        <end position="94"/>
    </location>
</feature>
<name>A0A0D2Q365_GOSRA</name>
<feature type="compositionally biased region" description="Low complexity" evidence="1">
    <location>
        <begin position="95"/>
        <end position="104"/>
    </location>
</feature>
<reference evidence="3 5" key="2">
    <citation type="journal article" date="2019" name="Genome Biol. Evol.">
        <title>Insights into the evolution of the New World diploid cottons (Gossypium, subgenus Houzingenia) based on genome sequencing.</title>
        <authorList>
            <person name="Grover C.E."/>
            <person name="Arick M.A. 2nd"/>
            <person name="Thrash A."/>
            <person name="Conover J.L."/>
            <person name="Sanders W.S."/>
            <person name="Peterson D.G."/>
            <person name="Frelichowski J.E."/>
            <person name="Scheffler J.A."/>
            <person name="Scheffler B.E."/>
            <person name="Wendel J.F."/>
        </authorList>
    </citation>
    <scope>NUCLEOTIDE SEQUENCE [LARGE SCALE GENOMIC DNA]</scope>
    <source>
        <strain evidence="3">8</strain>
        <tissue evidence="3">Leaf</tissue>
    </source>
</reference>
<dbReference type="EMBL" id="CM001747">
    <property type="protein sequence ID" value="KJB52817.1"/>
    <property type="molecule type" value="Genomic_DNA"/>
</dbReference>
<feature type="compositionally biased region" description="Basic and acidic residues" evidence="1">
    <location>
        <begin position="51"/>
        <end position="62"/>
    </location>
</feature>
<dbReference type="Proteomes" id="UP000032304">
    <property type="component" value="Chromosome 8"/>
</dbReference>
<keyword evidence="4" id="KW-1185">Reference proteome</keyword>